<reference evidence="3" key="1">
    <citation type="submission" date="2016-10" db="EMBL/GenBank/DDBJ databases">
        <authorList>
            <person name="Varghese N."/>
            <person name="Submissions S."/>
        </authorList>
    </citation>
    <scope>NUCLEOTIDE SEQUENCE [LARGE SCALE GENOMIC DNA]</scope>
    <source>
        <strain evidence="3">DSM 22376</strain>
    </source>
</reference>
<evidence type="ECO:0000313" key="2">
    <source>
        <dbReference type="EMBL" id="SEA87502.1"/>
    </source>
</evidence>
<accession>A0A1H4ETE2</accession>
<dbReference type="STRING" id="150146.SAMN05443667_110141"/>
<evidence type="ECO:0000259" key="1">
    <source>
        <dbReference type="Pfam" id="PF25056"/>
    </source>
</evidence>
<dbReference type="Proteomes" id="UP000198951">
    <property type="component" value="Unassembled WGS sequence"/>
</dbReference>
<dbReference type="OrthoDB" id="957652at2"/>
<evidence type="ECO:0000313" key="3">
    <source>
        <dbReference type="Proteomes" id="UP000198951"/>
    </source>
</evidence>
<name>A0A1H4ETE2_9FLAO</name>
<dbReference type="Gene3D" id="3.40.970.30">
    <property type="entry name" value="yp_829618.1 like domains"/>
    <property type="match status" value="1"/>
</dbReference>
<protein>
    <recommendedName>
        <fullName evidence="1">DUF7793 domain-containing protein</fullName>
    </recommendedName>
</protein>
<sequence>MIAAHDFYENPSAKFWITDGILFFQYKNNTIIDLKVAQLVVTDRIHFQRERAYPILCDLRGVVSTDKAGRDYLAQFGSVLATAVGLVVHERLLFAISNFYLEVNKPSVPTQIFSTDIDALRYLREFKGG</sequence>
<dbReference type="Pfam" id="PF25056">
    <property type="entry name" value="DUF7793"/>
    <property type="match status" value="1"/>
</dbReference>
<dbReference type="AlphaFoldDB" id="A0A1H4ETE2"/>
<keyword evidence="3" id="KW-1185">Reference proteome</keyword>
<gene>
    <name evidence="2" type="ORF">SAMN05443667_110141</name>
</gene>
<dbReference type="RefSeq" id="WP_091091767.1">
    <property type="nucleotide sequence ID" value="NZ_FNRD01000010.1"/>
</dbReference>
<feature type="domain" description="DUF7793" evidence="1">
    <location>
        <begin position="15"/>
        <end position="127"/>
    </location>
</feature>
<organism evidence="2 3">
    <name type="scientific">Flavobacterium gillisiae</name>
    <dbReference type="NCBI Taxonomy" id="150146"/>
    <lineage>
        <taxon>Bacteria</taxon>
        <taxon>Pseudomonadati</taxon>
        <taxon>Bacteroidota</taxon>
        <taxon>Flavobacteriia</taxon>
        <taxon>Flavobacteriales</taxon>
        <taxon>Flavobacteriaceae</taxon>
        <taxon>Flavobacterium</taxon>
    </lineage>
</organism>
<dbReference type="InterPro" id="IPR056695">
    <property type="entry name" value="DUF7793"/>
</dbReference>
<dbReference type="EMBL" id="FNRD01000010">
    <property type="protein sequence ID" value="SEA87502.1"/>
    <property type="molecule type" value="Genomic_DNA"/>
</dbReference>
<proteinExistence type="predicted"/>